<dbReference type="AlphaFoldDB" id="A0A4Y3RP75"/>
<accession>A0A4Y3RP75</accession>
<evidence type="ECO:0000313" key="3">
    <source>
        <dbReference type="Proteomes" id="UP000315226"/>
    </source>
</evidence>
<dbReference type="Proteomes" id="UP000315226">
    <property type="component" value="Unassembled WGS sequence"/>
</dbReference>
<evidence type="ECO:0000256" key="1">
    <source>
        <dbReference type="SAM" id="MobiDB-lite"/>
    </source>
</evidence>
<feature type="compositionally biased region" description="Basic and acidic residues" evidence="1">
    <location>
        <begin position="48"/>
        <end position="62"/>
    </location>
</feature>
<comment type="caution">
    <text evidence="2">The sequence shown here is derived from an EMBL/GenBank/DDBJ whole genome shotgun (WGS) entry which is preliminary data.</text>
</comment>
<gene>
    <name evidence="2" type="ORF">SGA01_41780</name>
</gene>
<dbReference type="EMBL" id="BJMN01000026">
    <property type="protein sequence ID" value="GEB58573.1"/>
    <property type="molecule type" value="Genomic_DNA"/>
</dbReference>
<feature type="compositionally biased region" description="Low complexity" evidence="1">
    <location>
        <begin position="63"/>
        <end position="76"/>
    </location>
</feature>
<sequence>MWVTAATAVAAMTVYRRLRRQGGVDARVGAGGAGAVVGSGAGRWDGSTIREREEADDSRAESVRTAAASARSASSV</sequence>
<evidence type="ECO:0000313" key="2">
    <source>
        <dbReference type="EMBL" id="GEB58573.1"/>
    </source>
</evidence>
<reference evidence="2 3" key="1">
    <citation type="submission" date="2019-06" db="EMBL/GenBank/DDBJ databases">
        <title>Whole genome shotgun sequence of Streptomyces gardneri NBRC 12865.</title>
        <authorList>
            <person name="Hosoyama A."/>
            <person name="Uohara A."/>
            <person name="Ohji S."/>
            <person name="Ichikawa N."/>
        </authorList>
    </citation>
    <scope>NUCLEOTIDE SEQUENCE [LARGE SCALE GENOMIC DNA]</scope>
    <source>
        <strain evidence="2 3">NBRC 12865</strain>
    </source>
</reference>
<name>A0A4Y3RP75_9ACTN</name>
<proteinExistence type="predicted"/>
<protein>
    <submittedName>
        <fullName evidence="2">Uncharacterized protein</fullName>
    </submittedName>
</protein>
<keyword evidence="3" id="KW-1185">Reference proteome</keyword>
<feature type="region of interest" description="Disordered" evidence="1">
    <location>
        <begin position="42"/>
        <end position="76"/>
    </location>
</feature>
<organism evidence="2 3">
    <name type="scientific">Streptomyces gardneri</name>
    <dbReference type="NCBI Taxonomy" id="66892"/>
    <lineage>
        <taxon>Bacteria</taxon>
        <taxon>Bacillati</taxon>
        <taxon>Actinomycetota</taxon>
        <taxon>Actinomycetes</taxon>
        <taxon>Kitasatosporales</taxon>
        <taxon>Streptomycetaceae</taxon>
        <taxon>Streptomyces</taxon>
    </lineage>
</organism>